<evidence type="ECO:0000256" key="5">
    <source>
        <dbReference type="ARBA" id="ARBA00023157"/>
    </source>
</evidence>
<comment type="subcellular location">
    <subcellularLocation>
        <location evidence="1">Secreted</location>
    </subcellularLocation>
</comment>
<dbReference type="Pfam" id="PF00014">
    <property type="entry name" value="Kunitz_BPTI"/>
    <property type="match status" value="1"/>
</dbReference>
<dbReference type="SMART" id="SM00131">
    <property type="entry name" value="KU"/>
    <property type="match status" value="1"/>
</dbReference>
<keyword evidence="2" id="KW-0964">Secreted</keyword>
<evidence type="ECO:0000313" key="9">
    <source>
        <dbReference type="Proteomes" id="UP000324629"/>
    </source>
</evidence>
<keyword evidence="6" id="KW-0732">Signal</keyword>
<dbReference type="PANTHER" id="PTHR10083:SF374">
    <property type="entry name" value="BPTI_KUNITZ INHIBITOR DOMAIN-CONTAINING PROTEIN"/>
    <property type="match status" value="1"/>
</dbReference>
<evidence type="ECO:0000256" key="1">
    <source>
        <dbReference type="ARBA" id="ARBA00004613"/>
    </source>
</evidence>
<dbReference type="AlphaFoldDB" id="A0A5J4NGK8"/>
<keyword evidence="5" id="KW-1015">Disulfide bond</keyword>
<dbReference type="PRINTS" id="PR00759">
    <property type="entry name" value="BASICPTASE"/>
</dbReference>
<protein>
    <recommendedName>
        <fullName evidence="7">BPTI/Kunitz inhibitor domain-containing protein</fullName>
    </recommendedName>
</protein>
<sequence length="96" mass="10786">MFAQLSLMAIVLVSYIAADPDHRGSRHVSTDDTLEVVEKTPMRCMLPIVPGNCMAYIPMYAFNPEKSKCERFVYGGCSGNENQFETLEECVDLCEK</sequence>
<dbReference type="Gene3D" id="4.10.410.10">
    <property type="entry name" value="Pancreatic trypsin inhibitor Kunitz domain"/>
    <property type="match status" value="1"/>
</dbReference>
<evidence type="ECO:0000256" key="4">
    <source>
        <dbReference type="ARBA" id="ARBA00022900"/>
    </source>
</evidence>
<dbReference type="GO" id="GO:0004867">
    <property type="term" value="F:serine-type endopeptidase inhibitor activity"/>
    <property type="evidence" value="ECO:0007669"/>
    <property type="project" value="UniProtKB-KW"/>
</dbReference>
<gene>
    <name evidence="8" type="ORF">DEA37_0003701</name>
</gene>
<proteinExistence type="predicted"/>
<evidence type="ECO:0000256" key="2">
    <source>
        <dbReference type="ARBA" id="ARBA00022525"/>
    </source>
</evidence>
<dbReference type="InterPro" id="IPR036880">
    <property type="entry name" value="Kunitz_BPTI_sf"/>
</dbReference>
<evidence type="ECO:0000256" key="3">
    <source>
        <dbReference type="ARBA" id="ARBA00022690"/>
    </source>
</evidence>
<reference evidence="8 9" key="1">
    <citation type="journal article" date="2019" name="Gigascience">
        <title>Whole-genome sequence of the oriental lung fluke Paragonimus westermani.</title>
        <authorList>
            <person name="Oey H."/>
            <person name="Zakrzewski M."/>
            <person name="Narain K."/>
            <person name="Devi K.R."/>
            <person name="Agatsuma T."/>
            <person name="Nawaratna S."/>
            <person name="Gobert G.N."/>
            <person name="Jones M.K."/>
            <person name="Ragan M.A."/>
            <person name="McManus D.P."/>
            <person name="Krause L."/>
        </authorList>
    </citation>
    <scope>NUCLEOTIDE SEQUENCE [LARGE SCALE GENOMIC DNA]</scope>
    <source>
        <strain evidence="8 9">IND2009</strain>
    </source>
</reference>
<dbReference type="PROSITE" id="PS00280">
    <property type="entry name" value="BPTI_KUNITZ_1"/>
    <property type="match status" value="1"/>
</dbReference>
<dbReference type="GO" id="GO:0005615">
    <property type="term" value="C:extracellular space"/>
    <property type="evidence" value="ECO:0007669"/>
    <property type="project" value="TreeGrafter"/>
</dbReference>
<evidence type="ECO:0000259" key="7">
    <source>
        <dbReference type="PROSITE" id="PS50279"/>
    </source>
</evidence>
<dbReference type="PANTHER" id="PTHR10083">
    <property type="entry name" value="KUNITZ-TYPE PROTEASE INHIBITOR-RELATED"/>
    <property type="match status" value="1"/>
</dbReference>
<dbReference type="FunFam" id="4.10.410.10:FF:000011">
    <property type="entry name" value="Tissue factor pathway inhibitor"/>
    <property type="match status" value="1"/>
</dbReference>
<dbReference type="SUPFAM" id="SSF57362">
    <property type="entry name" value="BPTI-like"/>
    <property type="match status" value="1"/>
</dbReference>
<name>A0A5J4NGK8_9TREM</name>
<accession>A0A5J4NGK8</accession>
<feature type="domain" description="BPTI/Kunitz inhibitor" evidence="7">
    <location>
        <begin position="44"/>
        <end position="94"/>
    </location>
</feature>
<keyword evidence="3" id="KW-0646">Protease inhibitor</keyword>
<dbReference type="PROSITE" id="PS50279">
    <property type="entry name" value="BPTI_KUNITZ_2"/>
    <property type="match status" value="1"/>
</dbReference>
<dbReference type="InterPro" id="IPR050098">
    <property type="entry name" value="TFPI/VKTCI-like"/>
</dbReference>
<dbReference type="CDD" id="cd00109">
    <property type="entry name" value="Kunitz-type"/>
    <property type="match status" value="1"/>
</dbReference>
<feature type="chain" id="PRO_5023841108" description="BPTI/Kunitz inhibitor domain-containing protein" evidence="6">
    <location>
        <begin position="19"/>
        <end position="96"/>
    </location>
</feature>
<organism evidence="8 9">
    <name type="scientific">Paragonimus westermani</name>
    <dbReference type="NCBI Taxonomy" id="34504"/>
    <lineage>
        <taxon>Eukaryota</taxon>
        <taxon>Metazoa</taxon>
        <taxon>Spiralia</taxon>
        <taxon>Lophotrochozoa</taxon>
        <taxon>Platyhelminthes</taxon>
        <taxon>Trematoda</taxon>
        <taxon>Digenea</taxon>
        <taxon>Plagiorchiida</taxon>
        <taxon>Troglotremata</taxon>
        <taxon>Troglotrematidae</taxon>
        <taxon>Paragonimus</taxon>
    </lineage>
</organism>
<dbReference type="Proteomes" id="UP000324629">
    <property type="component" value="Unassembled WGS sequence"/>
</dbReference>
<dbReference type="InterPro" id="IPR002223">
    <property type="entry name" value="Kunitz_BPTI"/>
</dbReference>
<dbReference type="EMBL" id="QNGE01003012">
    <property type="protein sequence ID" value="KAA3674635.1"/>
    <property type="molecule type" value="Genomic_DNA"/>
</dbReference>
<keyword evidence="4" id="KW-0722">Serine protease inhibitor</keyword>
<evidence type="ECO:0000256" key="6">
    <source>
        <dbReference type="SAM" id="SignalP"/>
    </source>
</evidence>
<evidence type="ECO:0000313" key="8">
    <source>
        <dbReference type="EMBL" id="KAA3674635.1"/>
    </source>
</evidence>
<comment type="caution">
    <text evidence="8">The sequence shown here is derived from an EMBL/GenBank/DDBJ whole genome shotgun (WGS) entry which is preliminary data.</text>
</comment>
<dbReference type="InterPro" id="IPR020901">
    <property type="entry name" value="Prtase_inh_Kunz-CS"/>
</dbReference>
<feature type="signal peptide" evidence="6">
    <location>
        <begin position="1"/>
        <end position="18"/>
    </location>
</feature>
<keyword evidence="9" id="KW-1185">Reference proteome</keyword>